<feature type="transmembrane region" description="Helical" evidence="9">
    <location>
        <begin position="146"/>
        <end position="169"/>
    </location>
</feature>
<dbReference type="PANTHER" id="PTHR30588:SF0">
    <property type="entry name" value="BRANCHED-CHAIN AMINO ACID PERMEASE BRNQ"/>
    <property type="match status" value="1"/>
</dbReference>
<evidence type="ECO:0000313" key="11">
    <source>
        <dbReference type="Proteomes" id="UP000190285"/>
    </source>
</evidence>
<dbReference type="RefSeq" id="WP_079495596.1">
    <property type="nucleotide sequence ID" value="NZ_FUZT01000019.1"/>
</dbReference>
<accession>A0A1T5MMZ0</accession>
<evidence type="ECO:0000256" key="8">
    <source>
        <dbReference type="ARBA" id="ARBA00023136"/>
    </source>
</evidence>
<dbReference type="PANTHER" id="PTHR30588">
    <property type="entry name" value="BRANCHED-CHAIN AMINO ACID TRANSPORT SYSTEM 2 CARRIER PROTEIN"/>
    <property type="match status" value="1"/>
</dbReference>
<protein>
    <recommendedName>
        <fullName evidence="9">Branched-chain amino acid transport system carrier protein</fullName>
    </recommendedName>
</protein>
<evidence type="ECO:0000313" key="10">
    <source>
        <dbReference type="EMBL" id="SKC89288.1"/>
    </source>
</evidence>
<dbReference type="Proteomes" id="UP000190285">
    <property type="component" value="Unassembled WGS sequence"/>
</dbReference>
<dbReference type="GO" id="GO:0015820">
    <property type="term" value="P:L-leucine transport"/>
    <property type="evidence" value="ECO:0007669"/>
    <property type="project" value="TreeGrafter"/>
</dbReference>
<keyword evidence="3 9" id="KW-0813">Transport</keyword>
<keyword evidence="4" id="KW-1003">Cell membrane</keyword>
<dbReference type="GO" id="GO:0015818">
    <property type="term" value="P:isoleucine transport"/>
    <property type="evidence" value="ECO:0007669"/>
    <property type="project" value="TreeGrafter"/>
</dbReference>
<proteinExistence type="inferred from homology"/>
<feature type="transmembrane region" description="Helical" evidence="9">
    <location>
        <begin position="367"/>
        <end position="388"/>
    </location>
</feature>
<feature type="transmembrane region" description="Helical" evidence="9">
    <location>
        <begin position="400"/>
        <end position="421"/>
    </location>
</feature>
<feature type="transmembrane region" description="Helical" evidence="9">
    <location>
        <begin position="82"/>
        <end position="100"/>
    </location>
</feature>
<feature type="transmembrane region" description="Helical" evidence="9">
    <location>
        <begin position="307"/>
        <end position="328"/>
    </location>
</feature>
<feature type="transmembrane region" description="Helical" evidence="9">
    <location>
        <begin position="189"/>
        <end position="207"/>
    </location>
</feature>
<evidence type="ECO:0000256" key="3">
    <source>
        <dbReference type="ARBA" id="ARBA00022448"/>
    </source>
</evidence>
<feature type="transmembrane region" description="Helical" evidence="9">
    <location>
        <begin position="112"/>
        <end position="134"/>
    </location>
</feature>
<evidence type="ECO:0000256" key="7">
    <source>
        <dbReference type="ARBA" id="ARBA00022989"/>
    </source>
</evidence>
<feature type="transmembrane region" description="Helical" evidence="9">
    <location>
        <begin position="39"/>
        <end position="61"/>
    </location>
</feature>
<comment type="function">
    <text evidence="9">Component of the transport system for branched-chain amino acids.</text>
</comment>
<dbReference type="GO" id="GO:0005304">
    <property type="term" value="F:L-valine transmembrane transporter activity"/>
    <property type="evidence" value="ECO:0007669"/>
    <property type="project" value="TreeGrafter"/>
</dbReference>
<comment type="similarity">
    <text evidence="2 9">Belongs to the branched chain amino acid transporter family.</text>
</comment>
<name>A0A1T5MMZ0_9FIRM</name>
<dbReference type="GO" id="GO:0015190">
    <property type="term" value="F:L-leucine transmembrane transporter activity"/>
    <property type="evidence" value="ECO:0007669"/>
    <property type="project" value="TreeGrafter"/>
</dbReference>
<keyword evidence="8 9" id="KW-0472">Membrane</keyword>
<dbReference type="OrthoDB" id="9783920at2"/>
<feature type="transmembrane region" description="Helical" evidence="9">
    <location>
        <begin position="7"/>
        <end position="27"/>
    </location>
</feature>
<feature type="transmembrane region" description="Helical" evidence="9">
    <location>
        <begin position="227"/>
        <end position="252"/>
    </location>
</feature>
<dbReference type="EMBL" id="FUZT01000019">
    <property type="protein sequence ID" value="SKC89288.1"/>
    <property type="molecule type" value="Genomic_DNA"/>
</dbReference>
<dbReference type="AlphaFoldDB" id="A0A1T5MMZ0"/>
<evidence type="ECO:0000256" key="6">
    <source>
        <dbReference type="ARBA" id="ARBA00022970"/>
    </source>
</evidence>
<evidence type="ECO:0000256" key="2">
    <source>
        <dbReference type="ARBA" id="ARBA00008540"/>
    </source>
</evidence>
<dbReference type="InterPro" id="IPR004685">
    <property type="entry name" value="Brnchd-chn_aa_trnsp_Livcs"/>
</dbReference>
<dbReference type="GO" id="GO:0005886">
    <property type="term" value="C:plasma membrane"/>
    <property type="evidence" value="ECO:0007669"/>
    <property type="project" value="UniProtKB-SubCell"/>
</dbReference>
<comment type="subcellular location">
    <subcellularLocation>
        <location evidence="1 9">Cell membrane</location>
        <topology evidence="1 9">Multi-pass membrane protein</topology>
    </subcellularLocation>
</comment>
<dbReference type="Pfam" id="PF05525">
    <property type="entry name" value="Branch_AA_trans"/>
    <property type="match status" value="1"/>
</dbReference>
<keyword evidence="11" id="KW-1185">Reference proteome</keyword>
<evidence type="ECO:0000256" key="9">
    <source>
        <dbReference type="RuleBase" id="RU362122"/>
    </source>
</evidence>
<organism evidence="10 11">
    <name type="scientific">Maledivibacter halophilus</name>
    <dbReference type="NCBI Taxonomy" id="36842"/>
    <lineage>
        <taxon>Bacteria</taxon>
        <taxon>Bacillati</taxon>
        <taxon>Bacillota</taxon>
        <taxon>Clostridia</taxon>
        <taxon>Peptostreptococcales</taxon>
        <taxon>Caminicellaceae</taxon>
        <taxon>Maledivibacter</taxon>
    </lineage>
</organism>
<dbReference type="GO" id="GO:0015188">
    <property type="term" value="F:L-isoleucine transmembrane transporter activity"/>
    <property type="evidence" value="ECO:0007669"/>
    <property type="project" value="TreeGrafter"/>
</dbReference>
<dbReference type="STRING" id="36842.SAMN02194393_05001"/>
<keyword evidence="5 9" id="KW-0812">Transmembrane</keyword>
<gene>
    <name evidence="10" type="ORF">SAMN02194393_05001</name>
</gene>
<sequence>MNTKTRDIIIIGAALFAMFFGAGNLIFPPSIGMMAGDEWLFSLFGFILTGIGLPVLGVIAVSKVGGTINNLSDHVGPIFSKILGSIIILAIGPLLAIPRTGATVYEIGIKPLFGSVHPLLVSVTYFSITLFFVINPSGIIDKIGKILTPILLIVTTTIIVKGILIPIGIPTKTVISMPFSKGFTNGYQTMDALGSIVMAGIVLVSLLEKGYTDKKEQINMTIKAGLIAGAGLLFIYGGLLYLGATSSGVFAANISKSELIVKITNNVLGSMGKIGMCVVVSAACLTTSIGLTAVVGNYFSDLSGGRISYRLIVTGTVLFSTIMAVIGVEQIVKLAVPLLVLVYPVAIILILLGLCDSLIKNKNIYKGAVTGALIISSFDALSAMNVQVGFLNDCMARLPFAAMGFGWVIPTVTMAALASLIPDKKDMKGQGKVLENY</sequence>
<reference evidence="10 11" key="1">
    <citation type="submission" date="2017-02" db="EMBL/GenBank/DDBJ databases">
        <authorList>
            <person name="Peterson S.W."/>
        </authorList>
    </citation>
    <scope>NUCLEOTIDE SEQUENCE [LARGE SCALE GENOMIC DNA]</scope>
    <source>
        <strain evidence="10 11">M1</strain>
    </source>
</reference>
<dbReference type="NCBIfam" id="TIGR00796">
    <property type="entry name" value="livcs"/>
    <property type="match status" value="1"/>
</dbReference>
<evidence type="ECO:0000256" key="4">
    <source>
        <dbReference type="ARBA" id="ARBA00022475"/>
    </source>
</evidence>
<evidence type="ECO:0000256" key="5">
    <source>
        <dbReference type="ARBA" id="ARBA00022692"/>
    </source>
</evidence>
<keyword evidence="6 9" id="KW-0029">Amino-acid transport</keyword>
<keyword evidence="7 9" id="KW-1133">Transmembrane helix</keyword>
<evidence type="ECO:0000256" key="1">
    <source>
        <dbReference type="ARBA" id="ARBA00004651"/>
    </source>
</evidence>
<feature type="transmembrane region" description="Helical" evidence="9">
    <location>
        <begin position="272"/>
        <end position="295"/>
    </location>
</feature>
<feature type="transmembrane region" description="Helical" evidence="9">
    <location>
        <begin position="334"/>
        <end position="355"/>
    </location>
</feature>